<feature type="binding site" evidence="13 14">
    <location>
        <position position="9"/>
    </location>
    <ligand>
        <name>ATP</name>
        <dbReference type="ChEBI" id="CHEBI:30616"/>
    </ligand>
</feature>
<keyword evidence="7 13" id="KW-0479">Metal-binding</keyword>
<keyword evidence="10 13" id="KW-0067">ATP-binding</keyword>
<dbReference type="NCBIfam" id="NF001908">
    <property type="entry name" value="PRK00668.1"/>
    <property type="match status" value="1"/>
</dbReference>
<keyword evidence="9 13" id="KW-0418">Kinase</keyword>
<dbReference type="HAMAP" id="MF_00451">
    <property type="entry name" value="NDP_kinase"/>
    <property type="match status" value="1"/>
</dbReference>
<keyword evidence="6 13" id="KW-0808">Transferase</keyword>
<comment type="similarity">
    <text evidence="2 13 14 15">Belongs to the NDK family.</text>
</comment>
<dbReference type="SUPFAM" id="SSF54919">
    <property type="entry name" value="Nucleoside diphosphate kinase, NDK"/>
    <property type="match status" value="1"/>
</dbReference>
<evidence type="ECO:0000256" key="2">
    <source>
        <dbReference type="ARBA" id="ARBA00008142"/>
    </source>
</evidence>
<organism evidence="17">
    <name type="scientific">Candidatus Methanogaster sp. ANME-2c ERB4</name>
    <dbReference type="NCBI Taxonomy" id="2759911"/>
    <lineage>
        <taxon>Archaea</taxon>
        <taxon>Methanobacteriati</taxon>
        <taxon>Methanobacteriota</taxon>
        <taxon>Stenosarchaea group</taxon>
        <taxon>Methanomicrobia</taxon>
        <taxon>Methanosarcinales</taxon>
        <taxon>ANME-2 cluster</taxon>
        <taxon>Candidatus Methanogasteraceae</taxon>
        <taxon>Candidatus Methanogaster</taxon>
    </lineage>
</organism>
<dbReference type="EMBL" id="MT631353">
    <property type="protein sequence ID" value="QNO48538.1"/>
    <property type="molecule type" value="Genomic_DNA"/>
</dbReference>
<evidence type="ECO:0000256" key="5">
    <source>
        <dbReference type="ARBA" id="ARBA00022553"/>
    </source>
</evidence>
<keyword evidence="8 13" id="KW-0547">Nucleotide-binding</keyword>
<dbReference type="PRINTS" id="PR01243">
    <property type="entry name" value="NUCDPKINASE"/>
</dbReference>
<dbReference type="CDD" id="cd04413">
    <property type="entry name" value="NDPk_I"/>
    <property type="match status" value="1"/>
</dbReference>
<dbReference type="AlphaFoldDB" id="A0A7G9YKK4"/>
<keyword evidence="11 13" id="KW-0460">Magnesium</keyword>
<name>A0A7G9YKK4_9EURY</name>
<sequence>MEQTFVMIKPDGVQRGLIGEIISRIERKGLRIVAMRMCQVTDETARRHYAEHVEKPFFDSLIGFITSSPAVPMIVEGADAVTVMRTIAGATDPKEALVGTIRGDFGLDVGRNLIHSADSLESAKREIAIHFTEEDVVLYERAEEAWVYE</sequence>
<evidence type="ECO:0000256" key="13">
    <source>
        <dbReference type="HAMAP-Rule" id="MF_00451"/>
    </source>
</evidence>
<dbReference type="InterPro" id="IPR034907">
    <property type="entry name" value="NDK-like_dom"/>
</dbReference>
<evidence type="ECO:0000256" key="1">
    <source>
        <dbReference type="ARBA" id="ARBA00001946"/>
    </source>
</evidence>
<evidence type="ECO:0000256" key="11">
    <source>
        <dbReference type="ARBA" id="ARBA00022842"/>
    </source>
</evidence>
<keyword evidence="5 13" id="KW-0597">Phosphoprotein</keyword>
<feature type="binding site" evidence="13 14">
    <location>
        <position position="102"/>
    </location>
    <ligand>
        <name>ATP</name>
        <dbReference type="ChEBI" id="CHEBI:30616"/>
    </ligand>
</feature>
<dbReference type="EC" id="2.7.4.6" evidence="3 13"/>
<feature type="active site" description="Pros-phosphohistidine intermediate" evidence="13 14">
    <location>
        <position position="115"/>
    </location>
</feature>
<feature type="domain" description="Nucleoside diphosphate kinase-like" evidence="16">
    <location>
        <begin position="1"/>
        <end position="138"/>
    </location>
</feature>
<accession>A0A7G9YKK4</accession>
<dbReference type="FunFam" id="3.30.70.141:FF:000003">
    <property type="entry name" value="Nucleoside diphosphate kinase"/>
    <property type="match status" value="1"/>
</dbReference>
<comment type="catalytic activity">
    <reaction evidence="13">
        <text>a ribonucleoside 5'-diphosphate + ATP = a ribonucleoside 5'-triphosphate + ADP</text>
        <dbReference type="Rhea" id="RHEA:18113"/>
        <dbReference type="ChEBI" id="CHEBI:30616"/>
        <dbReference type="ChEBI" id="CHEBI:57930"/>
        <dbReference type="ChEBI" id="CHEBI:61557"/>
        <dbReference type="ChEBI" id="CHEBI:456216"/>
        <dbReference type="EC" id="2.7.4.6"/>
    </reaction>
</comment>
<keyword evidence="12 13" id="KW-0546">Nucleotide metabolism</keyword>
<dbReference type="GO" id="GO:0005737">
    <property type="term" value="C:cytoplasm"/>
    <property type="evidence" value="ECO:0007669"/>
    <property type="project" value="UniProtKB-SubCell"/>
</dbReference>
<feature type="binding site" evidence="13 14">
    <location>
        <position position="85"/>
    </location>
    <ligand>
        <name>ATP</name>
        <dbReference type="ChEBI" id="CHEBI:30616"/>
    </ligand>
</feature>
<gene>
    <name evidence="13 17" type="primary">ndk</name>
    <name evidence="17" type="ORF">NKHFGJIK_00016</name>
</gene>
<evidence type="ECO:0000313" key="17">
    <source>
        <dbReference type="EMBL" id="QNO48538.1"/>
    </source>
</evidence>
<evidence type="ECO:0000259" key="16">
    <source>
        <dbReference type="SMART" id="SM00562"/>
    </source>
</evidence>
<dbReference type="GO" id="GO:0006228">
    <property type="term" value="P:UTP biosynthetic process"/>
    <property type="evidence" value="ECO:0007669"/>
    <property type="project" value="UniProtKB-UniRule"/>
</dbReference>
<dbReference type="InterPro" id="IPR036850">
    <property type="entry name" value="NDK-like_dom_sf"/>
</dbReference>
<evidence type="ECO:0000256" key="9">
    <source>
        <dbReference type="ARBA" id="ARBA00022777"/>
    </source>
</evidence>
<dbReference type="GO" id="GO:0046872">
    <property type="term" value="F:metal ion binding"/>
    <property type="evidence" value="ECO:0007669"/>
    <property type="project" value="UniProtKB-KW"/>
</dbReference>
<evidence type="ECO:0000256" key="3">
    <source>
        <dbReference type="ARBA" id="ARBA00012966"/>
    </source>
</evidence>
<feature type="binding site" evidence="13 14">
    <location>
        <position position="91"/>
    </location>
    <ligand>
        <name>ATP</name>
        <dbReference type="ChEBI" id="CHEBI:30616"/>
    </ligand>
</feature>
<dbReference type="InterPro" id="IPR001564">
    <property type="entry name" value="Nucleoside_diP_kinase"/>
</dbReference>
<evidence type="ECO:0000256" key="6">
    <source>
        <dbReference type="ARBA" id="ARBA00022679"/>
    </source>
</evidence>
<comment type="function">
    <text evidence="13">Major role in the synthesis of nucleoside triphosphates other than ATP. The ATP gamma phosphate is transferred to the NDP beta phosphate via a ping-pong mechanism, using a phosphorylated active-site intermediate.</text>
</comment>
<evidence type="ECO:0000256" key="8">
    <source>
        <dbReference type="ARBA" id="ARBA00022741"/>
    </source>
</evidence>
<keyword evidence="13" id="KW-0963">Cytoplasm</keyword>
<evidence type="ECO:0000256" key="7">
    <source>
        <dbReference type="ARBA" id="ARBA00022723"/>
    </source>
</evidence>
<feature type="binding site" evidence="13 14">
    <location>
        <position position="112"/>
    </location>
    <ligand>
        <name>ATP</name>
        <dbReference type="ChEBI" id="CHEBI:30616"/>
    </ligand>
</feature>
<evidence type="ECO:0000256" key="10">
    <source>
        <dbReference type="ARBA" id="ARBA00022840"/>
    </source>
</evidence>
<evidence type="ECO:0000256" key="14">
    <source>
        <dbReference type="PROSITE-ProRule" id="PRU00706"/>
    </source>
</evidence>
<dbReference type="SMART" id="SM00562">
    <property type="entry name" value="NDK"/>
    <property type="match status" value="1"/>
</dbReference>
<comment type="catalytic activity">
    <reaction evidence="13">
        <text>a 2'-deoxyribonucleoside 5'-diphosphate + ATP = a 2'-deoxyribonucleoside 5'-triphosphate + ADP</text>
        <dbReference type="Rhea" id="RHEA:44640"/>
        <dbReference type="ChEBI" id="CHEBI:30616"/>
        <dbReference type="ChEBI" id="CHEBI:61560"/>
        <dbReference type="ChEBI" id="CHEBI:73316"/>
        <dbReference type="ChEBI" id="CHEBI:456216"/>
        <dbReference type="EC" id="2.7.4.6"/>
    </reaction>
</comment>
<proteinExistence type="inferred from homology"/>
<dbReference type="PANTHER" id="PTHR11349">
    <property type="entry name" value="NUCLEOSIDE DIPHOSPHATE KINASE"/>
    <property type="match status" value="1"/>
</dbReference>
<dbReference type="GO" id="GO:0005524">
    <property type="term" value="F:ATP binding"/>
    <property type="evidence" value="ECO:0007669"/>
    <property type="project" value="UniProtKB-UniRule"/>
</dbReference>
<evidence type="ECO:0000256" key="12">
    <source>
        <dbReference type="ARBA" id="ARBA00023080"/>
    </source>
</evidence>
<dbReference type="PROSITE" id="PS51374">
    <property type="entry name" value="NDPK_LIKE"/>
    <property type="match status" value="1"/>
</dbReference>
<dbReference type="Pfam" id="PF00334">
    <property type="entry name" value="NDK"/>
    <property type="match status" value="1"/>
</dbReference>
<comment type="subcellular location">
    <subcellularLocation>
        <location evidence="13">Cytoplasm</location>
    </subcellularLocation>
</comment>
<evidence type="ECO:0000256" key="4">
    <source>
        <dbReference type="ARBA" id="ARBA00017632"/>
    </source>
</evidence>
<comment type="cofactor">
    <cofactor evidence="1 13">
        <name>Mg(2+)</name>
        <dbReference type="ChEBI" id="CHEBI:18420"/>
    </cofactor>
</comment>
<dbReference type="GO" id="GO:0004550">
    <property type="term" value="F:nucleoside diphosphate kinase activity"/>
    <property type="evidence" value="ECO:0007669"/>
    <property type="project" value="UniProtKB-UniRule"/>
</dbReference>
<evidence type="ECO:0000256" key="15">
    <source>
        <dbReference type="RuleBase" id="RU004011"/>
    </source>
</evidence>
<protein>
    <recommendedName>
        <fullName evidence="4 13">Nucleoside diphosphate kinase</fullName>
        <shortName evidence="13">NDK</shortName>
        <shortName evidence="13">NDP kinase</shortName>
        <ecNumber evidence="3 13">2.7.4.6</ecNumber>
    </recommendedName>
    <alternativeName>
        <fullName evidence="13">Nucleoside-2-P kinase</fullName>
    </alternativeName>
</protein>
<feature type="binding site" evidence="13 14">
    <location>
        <position position="57"/>
    </location>
    <ligand>
        <name>ATP</name>
        <dbReference type="ChEBI" id="CHEBI:30616"/>
    </ligand>
</feature>
<dbReference type="Gene3D" id="3.30.70.141">
    <property type="entry name" value="Nucleoside diphosphate kinase-like domain"/>
    <property type="match status" value="1"/>
</dbReference>
<dbReference type="GO" id="GO:0006241">
    <property type="term" value="P:CTP biosynthetic process"/>
    <property type="evidence" value="ECO:0007669"/>
    <property type="project" value="UniProtKB-UniRule"/>
</dbReference>
<dbReference type="GO" id="GO:0006183">
    <property type="term" value="P:GTP biosynthetic process"/>
    <property type="evidence" value="ECO:0007669"/>
    <property type="project" value="UniProtKB-UniRule"/>
</dbReference>
<reference evidence="17" key="1">
    <citation type="submission" date="2020-06" db="EMBL/GenBank/DDBJ databases">
        <title>Unique genomic features of the anaerobic methanotrophic archaea.</title>
        <authorList>
            <person name="Chadwick G.L."/>
            <person name="Skennerton C.T."/>
            <person name="Laso-Perez R."/>
            <person name="Leu A.O."/>
            <person name="Speth D.R."/>
            <person name="Yu H."/>
            <person name="Morgan-Lang C."/>
            <person name="Hatzenpichler R."/>
            <person name="Goudeau D."/>
            <person name="Malmstrom R."/>
            <person name="Brazelton W.J."/>
            <person name="Woyke T."/>
            <person name="Hallam S.J."/>
            <person name="Tyson G.W."/>
            <person name="Wegener G."/>
            <person name="Boetius A."/>
            <person name="Orphan V."/>
        </authorList>
    </citation>
    <scope>NUCLEOTIDE SEQUENCE</scope>
</reference>